<dbReference type="GO" id="GO:0140359">
    <property type="term" value="F:ABC-type transporter activity"/>
    <property type="evidence" value="ECO:0007669"/>
    <property type="project" value="InterPro"/>
</dbReference>
<dbReference type="InterPro" id="IPR011527">
    <property type="entry name" value="ABC1_TM_dom"/>
</dbReference>
<dbReference type="InterPro" id="IPR050173">
    <property type="entry name" value="ABC_transporter_C-like"/>
</dbReference>
<accession>A0AAD9ZIX1</accession>
<evidence type="ECO:0000313" key="10">
    <source>
        <dbReference type="Proteomes" id="UP001281410"/>
    </source>
</evidence>
<dbReference type="AlphaFoldDB" id="A0AAD9ZIX1"/>
<keyword evidence="1" id="KW-0813">Transport</keyword>
<reference evidence="9" key="1">
    <citation type="journal article" date="2023" name="Plant J.">
        <title>Genome sequences and population genomics provide insights into the demographic history, inbreeding, and mutation load of two 'living fossil' tree species of Dipteronia.</title>
        <authorList>
            <person name="Feng Y."/>
            <person name="Comes H.P."/>
            <person name="Chen J."/>
            <person name="Zhu S."/>
            <person name="Lu R."/>
            <person name="Zhang X."/>
            <person name="Li P."/>
            <person name="Qiu J."/>
            <person name="Olsen K.M."/>
            <person name="Qiu Y."/>
        </authorList>
    </citation>
    <scope>NUCLEOTIDE SEQUENCE</scope>
    <source>
        <strain evidence="9">NBL</strain>
    </source>
</reference>
<feature type="domain" description="ABC transmembrane type-1" evidence="8">
    <location>
        <begin position="1"/>
        <end position="103"/>
    </location>
</feature>
<dbReference type="Gene3D" id="1.20.1560.10">
    <property type="entry name" value="ABC transporter type 1, transmembrane domain"/>
    <property type="match status" value="1"/>
</dbReference>
<sequence length="161" mass="18574">MSDILKNIKIIKLQSWGEKFKNVTDLLRENEHKFLAKSQINRSFAGVLYWLSPTIVSTVVFFGCLLMKSAPLDATTIFIILKTLRSMLEPVRWIPEAFSMLIETKISMDHLNAFLLDDELNNKESKSLEHSSDIRVEIKGNFSWERISCSSTERYQLGSKK</sequence>
<evidence type="ECO:0000313" key="9">
    <source>
        <dbReference type="EMBL" id="KAK3182857.1"/>
    </source>
</evidence>
<dbReference type="SUPFAM" id="SSF90123">
    <property type="entry name" value="ABC transporter transmembrane region"/>
    <property type="match status" value="1"/>
</dbReference>
<dbReference type="Proteomes" id="UP001281410">
    <property type="component" value="Unassembled WGS sequence"/>
</dbReference>
<dbReference type="GO" id="GO:0005524">
    <property type="term" value="F:ATP binding"/>
    <property type="evidence" value="ECO:0007669"/>
    <property type="project" value="UniProtKB-KW"/>
</dbReference>
<dbReference type="EMBL" id="JANJYJ010000010">
    <property type="protein sequence ID" value="KAK3182857.1"/>
    <property type="molecule type" value="Genomic_DNA"/>
</dbReference>
<evidence type="ECO:0000256" key="1">
    <source>
        <dbReference type="ARBA" id="ARBA00022448"/>
    </source>
</evidence>
<feature type="transmembrane region" description="Helical" evidence="7">
    <location>
        <begin position="47"/>
        <end position="67"/>
    </location>
</feature>
<evidence type="ECO:0000256" key="6">
    <source>
        <dbReference type="ARBA" id="ARBA00023136"/>
    </source>
</evidence>
<dbReference type="PROSITE" id="PS50929">
    <property type="entry name" value="ABC_TM1F"/>
    <property type="match status" value="1"/>
</dbReference>
<keyword evidence="5 7" id="KW-1133">Transmembrane helix</keyword>
<dbReference type="InterPro" id="IPR036640">
    <property type="entry name" value="ABC1_TM_sf"/>
</dbReference>
<keyword evidence="4" id="KW-0067">ATP-binding</keyword>
<evidence type="ECO:0000256" key="3">
    <source>
        <dbReference type="ARBA" id="ARBA00022741"/>
    </source>
</evidence>
<keyword evidence="3" id="KW-0547">Nucleotide-binding</keyword>
<dbReference type="PANTHER" id="PTHR24223:SF108">
    <property type="entry name" value="ABC TRANSPORTER C FAMILY MEMBER 8"/>
    <property type="match status" value="1"/>
</dbReference>
<name>A0AAD9ZIX1_9ROSI</name>
<keyword evidence="2 7" id="KW-0812">Transmembrane</keyword>
<evidence type="ECO:0000256" key="4">
    <source>
        <dbReference type="ARBA" id="ARBA00022840"/>
    </source>
</evidence>
<gene>
    <name evidence="9" type="ORF">Dsin_030143</name>
</gene>
<evidence type="ECO:0000256" key="5">
    <source>
        <dbReference type="ARBA" id="ARBA00022989"/>
    </source>
</evidence>
<keyword evidence="10" id="KW-1185">Reference proteome</keyword>
<evidence type="ECO:0000259" key="8">
    <source>
        <dbReference type="PROSITE" id="PS50929"/>
    </source>
</evidence>
<comment type="caution">
    <text evidence="9">The sequence shown here is derived from an EMBL/GenBank/DDBJ whole genome shotgun (WGS) entry which is preliminary data.</text>
</comment>
<evidence type="ECO:0000256" key="2">
    <source>
        <dbReference type="ARBA" id="ARBA00022692"/>
    </source>
</evidence>
<organism evidence="9 10">
    <name type="scientific">Dipteronia sinensis</name>
    <dbReference type="NCBI Taxonomy" id="43782"/>
    <lineage>
        <taxon>Eukaryota</taxon>
        <taxon>Viridiplantae</taxon>
        <taxon>Streptophyta</taxon>
        <taxon>Embryophyta</taxon>
        <taxon>Tracheophyta</taxon>
        <taxon>Spermatophyta</taxon>
        <taxon>Magnoliopsida</taxon>
        <taxon>eudicotyledons</taxon>
        <taxon>Gunneridae</taxon>
        <taxon>Pentapetalae</taxon>
        <taxon>rosids</taxon>
        <taxon>malvids</taxon>
        <taxon>Sapindales</taxon>
        <taxon>Sapindaceae</taxon>
        <taxon>Hippocastanoideae</taxon>
        <taxon>Acereae</taxon>
        <taxon>Dipteronia</taxon>
    </lineage>
</organism>
<protein>
    <recommendedName>
        <fullName evidence="8">ABC transmembrane type-1 domain-containing protein</fullName>
    </recommendedName>
</protein>
<evidence type="ECO:0000256" key="7">
    <source>
        <dbReference type="SAM" id="Phobius"/>
    </source>
</evidence>
<keyword evidence="6 7" id="KW-0472">Membrane</keyword>
<dbReference type="GO" id="GO:0016020">
    <property type="term" value="C:membrane"/>
    <property type="evidence" value="ECO:0007669"/>
    <property type="project" value="InterPro"/>
</dbReference>
<dbReference type="PANTHER" id="PTHR24223">
    <property type="entry name" value="ATP-BINDING CASSETTE SUB-FAMILY C"/>
    <property type="match status" value="1"/>
</dbReference>
<proteinExistence type="predicted"/>